<keyword evidence="2" id="KW-1185">Reference proteome</keyword>
<dbReference type="AlphaFoldDB" id="A0A939DZT9"/>
<reference evidence="1" key="1">
    <citation type="submission" date="2021-03" db="EMBL/GenBank/DDBJ databases">
        <authorList>
            <person name="Sun Q."/>
        </authorList>
    </citation>
    <scope>NUCLEOTIDE SEQUENCE</scope>
    <source>
        <strain evidence="1">CCM 8862</strain>
    </source>
</reference>
<organism evidence="1 2">
    <name type="scientific">Corynebacterium mendelii</name>
    <dbReference type="NCBI Taxonomy" id="2765362"/>
    <lineage>
        <taxon>Bacteria</taxon>
        <taxon>Bacillati</taxon>
        <taxon>Actinomycetota</taxon>
        <taxon>Actinomycetes</taxon>
        <taxon>Mycobacteriales</taxon>
        <taxon>Corynebacteriaceae</taxon>
        <taxon>Corynebacterium</taxon>
    </lineage>
</organism>
<evidence type="ECO:0000313" key="2">
    <source>
        <dbReference type="Proteomes" id="UP000664332"/>
    </source>
</evidence>
<evidence type="ECO:0000313" key="1">
    <source>
        <dbReference type="EMBL" id="MBN9644068.1"/>
    </source>
</evidence>
<accession>A0A939DZT9</accession>
<dbReference type="RefSeq" id="WP_207118963.1">
    <property type="nucleotide sequence ID" value="NZ_JAFLEQ010000008.1"/>
</dbReference>
<dbReference type="EMBL" id="JAFLEQ010000008">
    <property type="protein sequence ID" value="MBN9644068.1"/>
    <property type="molecule type" value="Genomic_DNA"/>
</dbReference>
<dbReference type="Proteomes" id="UP000664332">
    <property type="component" value="Unassembled WGS sequence"/>
</dbReference>
<sequence length="290" mass="28459">MAELVPASALRGMSTRDRVNLLAGKLRDRGVTVMGGDISSVPGDGAAETSLRAVDGNGAGGGISARARSGVITDPWTIGGVSGAGVVPVPPPLAGLFPGGGLPRRKITVCGDCPGLVVEFIAEVIRDGGYVAVVGWPGLVYAQLVEYGLDLEHLVLVPDPGAHPLSVVAVLAEGMDLVVHHAAGGTPGTTVSLSPTAAGPLTAKMRRGTAAVVVVAGTVPSRAVSIDAQVTGYSGIGCGTGRIAGVSLHVAVAVTGRAPVGVDVTVGAGGVSVGGRSGAGQDTDHRLAVG</sequence>
<proteinExistence type="predicted"/>
<protein>
    <submittedName>
        <fullName evidence="1">Uncharacterized protein</fullName>
    </submittedName>
</protein>
<gene>
    <name evidence="1" type="ORF">JZY06_05465</name>
</gene>
<comment type="caution">
    <text evidence="1">The sequence shown here is derived from an EMBL/GenBank/DDBJ whole genome shotgun (WGS) entry which is preliminary data.</text>
</comment>
<name>A0A939DZT9_9CORY</name>